<dbReference type="CDD" id="cd00609">
    <property type="entry name" value="AAT_like"/>
    <property type="match status" value="1"/>
</dbReference>
<dbReference type="InterPro" id="IPR015422">
    <property type="entry name" value="PyrdxlP-dep_Trfase_small"/>
</dbReference>
<dbReference type="InterPro" id="IPR051798">
    <property type="entry name" value="Class-II_PLP-Dep_Aminotrans"/>
</dbReference>
<evidence type="ECO:0000259" key="6">
    <source>
        <dbReference type="Pfam" id="PF00155"/>
    </source>
</evidence>
<comment type="cofactor">
    <cofactor evidence="1">
        <name>pyridoxal 5'-phosphate</name>
        <dbReference type="ChEBI" id="CHEBI:597326"/>
    </cofactor>
</comment>
<evidence type="ECO:0000256" key="1">
    <source>
        <dbReference type="ARBA" id="ARBA00001933"/>
    </source>
</evidence>
<evidence type="ECO:0000256" key="3">
    <source>
        <dbReference type="ARBA" id="ARBA00022898"/>
    </source>
</evidence>
<dbReference type="GO" id="GO:0030170">
    <property type="term" value="F:pyridoxal phosphate binding"/>
    <property type="evidence" value="ECO:0007669"/>
    <property type="project" value="InterPro"/>
</dbReference>
<dbReference type="PANTHER" id="PTHR43525">
    <property type="entry name" value="PROTEIN MALY"/>
    <property type="match status" value="1"/>
</dbReference>
<dbReference type="STRING" id="1123380.SAMN02745199_1651"/>
<dbReference type="NCBIfam" id="TIGR04350">
    <property type="entry name" value="C_S_lyase_PatB"/>
    <property type="match status" value="1"/>
</dbReference>
<protein>
    <recommendedName>
        <fullName evidence="2">cysteine-S-conjugate beta-lyase</fullName>
        <ecNumber evidence="2">4.4.1.13</ecNumber>
    </recommendedName>
</protein>
<organism evidence="7 8">
    <name type="scientific">Thermosipho atlanticus DSM 15807</name>
    <dbReference type="NCBI Taxonomy" id="1123380"/>
    <lineage>
        <taxon>Bacteria</taxon>
        <taxon>Thermotogati</taxon>
        <taxon>Thermotogota</taxon>
        <taxon>Thermotogae</taxon>
        <taxon>Thermotogales</taxon>
        <taxon>Fervidobacteriaceae</taxon>
        <taxon>Thermosipho</taxon>
    </lineage>
</organism>
<dbReference type="InterPro" id="IPR015424">
    <property type="entry name" value="PyrdxlP-dep_Trfase"/>
</dbReference>
<keyword evidence="4 7" id="KW-0456">Lyase</keyword>
<evidence type="ECO:0000256" key="5">
    <source>
        <dbReference type="ARBA" id="ARBA00037974"/>
    </source>
</evidence>
<dbReference type="PANTHER" id="PTHR43525:SF1">
    <property type="entry name" value="PROTEIN MALY"/>
    <property type="match status" value="1"/>
</dbReference>
<evidence type="ECO:0000313" key="7">
    <source>
        <dbReference type="EMBL" id="SHH58585.1"/>
    </source>
</evidence>
<name>A0A1M5U6B5_9BACT</name>
<dbReference type="InterPro" id="IPR004839">
    <property type="entry name" value="Aminotransferase_I/II_large"/>
</dbReference>
<sequence length="384" mass="44377">MISMFNFDSIINRRGTNSYKWDYGLNKNNKDILPLWVADMDFEAPIEVIEAIKSRASHGIYGYTFRPDSYYNAIISWFKDYHDTEIKKEWIVPIPGVVPGIAFAIQAFTNPGDKIIIQPPVYRPFYEVINELGRSINPNPLINKNGYYEMDFENLERIIDKRTRMLILCSPHNPVGRVWKKEELERLEEICSKKGILVVSDEIHADIIYKPNKHYVLTSLSEKFHNNIIVLTAPSKTFNIAGLQIGNAFIPNKDLRSKFKSIVHSQHLSMSNIFGIVAAEAAYKYGKNWLINLLNYLKNNAEYVKKNLESNSEVKTQIPEGTFLMWLDFRKYNFDIHNTLLQNGLWLNEGKEFGKEGIGFERMNIATSITIIKKALEIILKVTK</sequence>
<dbReference type="SUPFAM" id="SSF53383">
    <property type="entry name" value="PLP-dependent transferases"/>
    <property type="match status" value="1"/>
</dbReference>
<comment type="similarity">
    <text evidence="5">Belongs to the class-II pyridoxal-phosphate-dependent aminotransferase family. MalY/PatB cystathionine beta-lyase subfamily.</text>
</comment>
<dbReference type="Pfam" id="PF00155">
    <property type="entry name" value="Aminotran_1_2"/>
    <property type="match status" value="1"/>
</dbReference>
<evidence type="ECO:0000313" key="8">
    <source>
        <dbReference type="Proteomes" id="UP000242592"/>
    </source>
</evidence>
<dbReference type="GO" id="GO:0047804">
    <property type="term" value="F:cysteine-S-conjugate beta-lyase activity"/>
    <property type="evidence" value="ECO:0007669"/>
    <property type="project" value="UniProtKB-EC"/>
</dbReference>
<feature type="domain" description="Aminotransferase class I/classII large" evidence="6">
    <location>
        <begin position="31"/>
        <end position="377"/>
    </location>
</feature>
<keyword evidence="3" id="KW-0663">Pyridoxal phosphate</keyword>
<reference evidence="8" key="1">
    <citation type="submission" date="2016-11" db="EMBL/GenBank/DDBJ databases">
        <authorList>
            <person name="Varghese N."/>
            <person name="Submissions S."/>
        </authorList>
    </citation>
    <scope>NUCLEOTIDE SEQUENCE [LARGE SCALE GENOMIC DNA]</scope>
    <source>
        <strain evidence="8">DSM 15807</strain>
    </source>
</reference>
<keyword evidence="8" id="KW-1185">Reference proteome</keyword>
<dbReference type="InterPro" id="IPR027619">
    <property type="entry name" value="C-S_lyase_PatB-like"/>
</dbReference>
<gene>
    <name evidence="7" type="ORF">SAMN02745199_1651</name>
</gene>
<accession>A0A1M5U6B5</accession>
<evidence type="ECO:0000256" key="4">
    <source>
        <dbReference type="ARBA" id="ARBA00023239"/>
    </source>
</evidence>
<dbReference type="Proteomes" id="UP000242592">
    <property type="component" value="Unassembled WGS sequence"/>
</dbReference>
<dbReference type="Gene3D" id="3.40.640.10">
    <property type="entry name" value="Type I PLP-dependent aspartate aminotransferase-like (Major domain)"/>
    <property type="match status" value="1"/>
</dbReference>
<evidence type="ECO:0000256" key="2">
    <source>
        <dbReference type="ARBA" id="ARBA00012224"/>
    </source>
</evidence>
<dbReference type="EC" id="4.4.1.13" evidence="2"/>
<dbReference type="InterPro" id="IPR015421">
    <property type="entry name" value="PyrdxlP-dep_Trfase_major"/>
</dbReference>
<proteinExistence type="inferred from homology"/>
<dbReference type="Gene3D" id="3.90.1150.10">
    <property type="entry name" value="Aspartate Aminotransferase, domain 1"/>
    <property type="match status" value="1"/>
</dbReference>
<dbReference type="AlphaFoldDB" id="A0A1M5U6B5"/>
<dbReference type="EMBL" id="FQXN01000008">
    <property type="protein sequence ID" value="SHH58585.1"/>
    <property type="molecule type" value="Genomic_DNA"/>
</dbReference>